<dbReference type="PANTHER" id="PTHR37159:SF1">
    <property type="entry name" value="GH11867P"/>
    <property type="match status" value="1"/>
</dbReference>
<reference evidence="1 2" key="1">
    <citation type="journal article" date="2010" name="Science">
        <title>Genomic comparison of the ants Camponotus floridanus and Harpegnathos saltator.</title>
        <authorList>
            <person name="Bonasio R."/>
            <person name="Zhang G."/>
            <person name="Ye C."/>
            <person name="Mutti N.S."/>
            <person name="Fang X."/>
            <person name="Qin N."/>
            <person name="Donahue G."/>
            <person name="Yang P."/>
            <person name="Li Q."/>
            <person name="Li C."/>
            <person name="Zhang P."/>
            <person name="Huang Z."/>
            <person name="Berger S.L."/>
            <person name="Reinberg D."/>
            <person name="Wang J."/>
            <person name="Liebig J."/>
        </authorList>
    </citation>
    <scope>NUCLEOTIDE SEQUENCE [LARGE SCALE GENOMIC DNA]</scope>
    <source>
        <strain evidence="1 2">R22 G/1</strain>
    </source>
</reference>
<dbReference type="InParanoid" id="E2BI38"/>
<dbReference type="EMBL" id="GL448433">
    <property type="protein sequence ID" value="EFN84664.1"/>
    <property type="molecule type" value="Genomic_DNA"/>
</dbReference>
<evidence type="ECO:0000313" key="1">
    <source>
        <dbReference type="EMBL" id="EFN84664.1"/>
    </source>
</evidence>
<accession>E2BI38</accession>
<sequence>MSQNVRSNDHLNNSSEDEYLEKMKGIVCGTAMPIGFDTWSTKEQHDWLDQNIRKYFPNVPETLQNIIPGAFSLIDYNRPQEKLPEWVDMDKYRRGQKYLSTVKRVFTWFNGEPWVKDTEAYRNMQFTRKKHLMIGTKVSQMDNEQYYAASKIANSWCPEYELLRKDFATTCPFEEPRQRPYKMFDGTSYKLKSINDMTMAITQANFVLLPVLYPQNIGIHGVTDEDLEAYCHMWKCYGYFLGIKDE</sequence>
<organism evidence="2">
    <name type="scientific">Harpegnathos saltator</name>
    <name type="common">Jerdon's jumping ant</name>
    <dbReference type="NCBI Taxonomy" id="610380"/>
    <lineage>
        <taxon>Eukaryota</taxon>
        <taxon>Metazoa</taxon>
        <taxon>Ecdysozoa</taxon>
        <taxon>Arthropoda</taxon>
        <taxon>Hexapoda</taxon>
        <taxon>Insecta</taxon>
        <taxon>Pterygota</taxon>
        <taxon>Neoptera</taxon>
        <taxon>Endopterygota</taxon>
        <taxon>Hymenoptera</taxon>
        <taxon>Apocrita</taxon>
        <taxon>Aculeata</taxon>
        <taxon>Formicoidea</taxon>
        <taxon>Formicidae</taxon>
        <taxon>Ponerinae</taxon>
        <taxon>Ponerini</taxon>
        <taxon>Harpegnathos</taxon>
    </lineage>
</organism>
<evidence type="ECO:0008006" key="3">
    <source>
        <dbReference type="Google" id="ProtNLM"/>
    </source>
</evidence>
<keyword evidence="2" id="KW-1185">Reference proteome</keyword>
<protein>
    <recommendedName>
        <fullName evidence="3">ER-bound oxygenase mpaB/mpaB'/Rubber oxygenase catalytic domain-containing protein</fullName>
    </recommendedName>
</protein>
<evidence type="ECO:0000313" key="2">
    <source>
        <dbReference type="Proteomes" id="UP000008237"/>
    </source>
</evidence>
<dbReference type="Proteomes" id="UP000008237">
    <property type="component" value="Unassembled WGS sequence"/>
</dbReference>
<gene>
    <name evidence="1" type="ORF">EAI_03450</name>
</gene>
<dbReference type="AlphaFoldDB" id="E2BI38"/>
<dbReference type="OrthoDB" id="6361347at2759"/>
<proteinExistence type="predicted"/>
<dbReference type="PANTHER" id="PTHR37159">
    <property type="entry name" value="GH11867P"/>
    <property type="match status" value="1"/>
</dbReference>
<name>E2BI38_HARSA</name>